<dbReference type="EMBL" id="JAANBB010000069">
    <property type="protein sequence ID" value="KAF7551941.1"/>
    <property type="molecule type" value="Genomic_DNA"/>
</dbReference>
<dbReference type="InterPro" id="IPR013154">
    <property type="entry name" value="ADH-like_N"/>
</dbReference>
<keyword evidence="3 7" id="KW-0479">Metal-binding</keyword>
<protein>
    <recommendedName>
        <fullName evidence="8">Enoyl reductase (ER) domain-containing protein</fullName>
    </recommendedName>
</protein>
<dbReference type="SMART" id="SM00829">
    <property type="entry name" value="PKS_ER"/>
    <property type="match status" value="1"/>
</dbReference>
<dbReference type="SUPFAM" id="SSF51735">
    <property type="entry name" value="NAD(P)-binding Rossmann-fold domains"/>
    <property type="match status" value="1"/>
</dbReference>
<keyword evidence="6" id="KW-0520">NAD</keyword>
<evidence type="ECO:0000256" key="3">
    <source>
        <dbReference type="ARBA" id="ARBA00022723"/>
    </source>
</evidence>
<evidence type="ECO:0000256" key="5">
    <source>
        <dbReference type="ARBA" id="ARBA00023002"/>
    </source>
</evidence>
<evidence type="ECO:0000256" key="1">
    <source>
        <dbReference type="ARBA" id="ARBA00001947"/>
    </source>
</evidence>
<proteinExistence type="inferred from homology"/>
<dbReference type="PANTHER" id="PTHR42940:SF7">
    <property type="entry name" value="ALCOHOL DEHYDROGENASE-LIKE N-TERMINAL DOMAIN-CONTAINING PROTEIN"/>
    <property type="match status" value="1"/>
</dbReference>
<reference evidence="9" key="1">
    <citation type="submission" date="2020-03" db="EMBL/GenBank/DDBJ databases">
        <title>Draft Genome Sequence of Cylindrodendrum hubeiense.</title>
        <authorList>
            <person name="Buettner E."/>
            <person name="Kellner H."/>
        </authorList>
    </citation>
    <scope>NUCLEOTIDE SEQUENCE</scope>
    <source>
        <strain evidence="9">IHI 201604</strain>
    </source>
</reference>
<evidence type="ECO:0000256" key="4">
    <source>
        <dbReference type="ARBA" id="ARBA00022833"/>
    </source>
</evidence>
<comment type="caution">
    <text evidence="9">The sequence shown here is derived from an EMBL/GenBank/DDBJ whole genome shotgun (WGS) entry which is preliminary data.</text>
</comment>
<dbReference type="InterPro" id="IPR036291">
    <property type="entry name" value="NAD(P)-bd_dom_sf"/>
</dbReference>
<dbReference type="GO" id="GO:0005737">
    <property type="term" value="C:cytoplasm"/>
    <property type="evidence" value="ECO:0007669"/>
    <property type="project" value="TreeGrafter"/>
</dbReference>
<feature type="domain" description="Enoyl reductase (ER)" evidence="8">
    <location>
        <begin position="15"/>
        <end position="337"/>
    </location>
</feature>
<name>A0A9P5HEI0_9HYPO</name>
<dbReference type="GO" id="GO:0008270">
    <property type="term" value="F:zinc ion binding"/>
    <property type="evidence" value="ECO:0007669"/>
    <property type="project" value="InterPro"/>
</dbReference>
<evidence type="ECO:0000313" key="10">
    <source>
        <dbReference type="Proteomes" id="UP000722485"/>
    </source>
</evidence>
<evidence type="ECO:0000259" key="8">
    <source>
        <dbReference type="SMART" id="SM00829"/>
    </source>
</evidence>
<dbReference type="InterPro" id="IPR020843">
    <property type="entry name" value="ER"/>
</dbReference>
<evidence type="ECO:0000313" key="9">
    <source>
        <dbReference type="EMBL" id="KAF7551941.1"/>
    </source>
</evidence>
<sequence>MASLPKTFKAVVLPAANSPMTLSDVELKHPNKGEVLVKVLACGVCFSDVGMATGHMGNVFPRVPGHEIVGDVVEIGEGVTRFTGGERVGGPWHGGHDGECRQCQRGLFQMCNNKAVNGVSRDGGFAEYVLLRAEAVVRVPKEIDPAQAAPLLCAGVTVFNGIRRLGVAQGALVAVQGLGGLGHLAVQYANAMGYEVVVLSSGDEKAQFAKELGAHHYINTKTADVAAELMKFGGASIIVQTAPNPAAITPLVAGLAPEGKLLSLAPVGPASVDTVALVSKGASIQGWPSGHAIDSEEAIRFAMLHNVKCMVEKYPFAKVQDAVDSLIAGKPRFRNVLVME</sequence>
<dbReference type="InterPro" id="IPR013149">
    <property type="entry name" value="ADH-like_C"/>
</dbReference>
<dbReference type="FunFam" id="3.40.50.720:FF:000039">
    <property type="entry name" value="Alcohol dehydrogenase AdhP"/>
    <property type="match status" value="1"/>
</dbReference>
<dbReference type="GO" id="GO:0004022">
    <property type="term" value="F:alcohol dehydrogenase (NAD+) activity"/>
    <property type="evidence" value="ECO:0007669"/>
    <property type="project" value="TreeGrafter"/>
</dbReference>
<dbReference type="PROSITE" id="PS00059">
    <property type="entry name" value="ADH_ZINC"/>
    <property type="match status" value="1"/>
</dbReference>
<evidence type="ECO:0000256" key="6">
    <source>
        <dbReference type="ARBA" id="ARBA00023027"/>
    </source>
</evidence>
<keyword evidence="5" id="KW-0560">Oxidoreductase</keyword>
<dbReference type="Proteomes" id="UP000722485">
    <property type="component" value="Unassembled WGS sequence"/>
</dbReference>
<dbReference type="AlphaFoldDB" id="A0A9P5HEI0"/>
<evidence type="ECO:0000256" key="2">
    <source>
        <dbReference type="ARBA" id="ARBA00008072"/>
    </source>
</evidence>
<dbReference type="Pfam" id="PF00107">
    <property type="entry name" value="ADH_zinc_N"/>
    <property type="match status" value="1"/>
</dbReference>
<dbReference type="PANTHER" id="PTHR42940">
    <property type="entry name" value="ALCOHOL DEHYDROGENASE 1-RELATED"/>
    <property type="match status" value="1"/>
</dbReference>
<dbReference type="CDD" id="cd08296">
    <property type="entry name" value="CAD_like"/>
    <property type="match status" value="1"/>
</dbReference>
<comment type="cofactor">
    <cofactor evidence="1 7">
        <name>Zn(2+)</name>
        <dbReference type="ChEBI" id="CHEBI:29105"/>
    </cofactor>
</comment>
<comment type="similarity">
    <text evidence="2 7">Belongs to the zinc-containing alcohol dehydrogenase family.</text>
</comment>
<dbReference type="Gene3D" id="3.40.50.720">
    <property type="entry name" value="NAD(P)-binding Rossmann-like Domain"/>
    <property type="match status" value="1"/>
</dbReference>
<organism evidence="9 10">
    <name type="scientific">Cylindrodendrum hubeiense</name>
    <dbReference type="NCBI Taxonomy" id="595255"/>
    <lineage>
        <taxon>Eukaryota</taxon>
        <taxon>Fungi</taxon>
        <taxon>Dikarya</taxon>
        <taxon>Ascomycota</taxon>
        <taxon>Pezizomycotina</taxon>
        <taxon>Sordariomycetes</taxon>
        <taxon>Hypocreomycetidae</taxon>
        <taxon>Hypocreales</taxon>
        <taxon>Nectriaceae</taxon>
        <taxon>Cylindrodendrum</taxon>
    </lineage>
</organism>
<gene>
    <name evidence="9" type="ORF">G7Z17_g4658</name>
</gene>
<dbReference type="Gene3D" id="3.90.180.10">
    <property type="entry name" value="Medium-chain alcohol dehydrogenases, catalytic domain"/>
    <property type="match status" value="1"/>
</dbReference>
<dbReference type="OrthoDB" id="256333at2759"/>
<dbReference type="SUPFAM" id="SSF50129">
    <property type="entry name" value="GroES-like"/>
    <property type="match status" value="1"/>
</dbReference>
<accession>A0A9P5HEI0</accession>
<dbReference type="InterPro" id="IPR002328">
    <property type="entry name" value="ADH_Zn_CS"/>
</dbReference>
<dbReference type="InterPro" id="IPR011032">
    <property type="entry name" value="GroES-like_sf"/>
</dbReference>
<evidence type="ECO:0000256" key="7">
    <source>
        <dbReference type="RuleBase" id="RU361277"/>
    </source>
</evidence>
<dbReference type="Pfam" id="PF08240">
    <property type="entry name" value="ADH_N"/>
    <property type="match status" value="1"/>
</dbReference>
<keyword evidence="4 7" id="KW-0862">Zinc</keyword>
<keyword evidence="10" id="KW-1185">Reference proteome</keyword>